<dbReference type="EMBL" id="SAIY01000003">
    <property type="protein sequence ID" value="NGM12922.1"/>
    <property type="molecule type" value="Genomic_DNA"/>
</dbReference>
<accession>A0A6M1KZ34</accession>
<dbReference type="GO" id="GO:0003676">
    <property type="term" value="F:nucleic acid binding"/>
    <property type="evidence" value="ECO:0007669"/>
    <property type="project" value="InterPro"/>
</dbReference>
<dbReference type="RefSeq" id="WP_164446880.1">
    <property type="nucleotide sequence ID" value="NZ_SAIY01000003.1"/>
</dbReference>
<evidence type="ECO:0000313" key="2">
    <source>
        <dbReference type="Proteomes" id="UP000478148"/>
    </source>
</evidence>
<name>A0A6M1KZ34_9ACTN</name>
<organism evidence="1 2">
    <name type="scientific">Verrucosispora sioxanthis</name>
    <dbReference type="NCBI Taxonomy" id="2499994"/>
    <lineage>
        <taxon>Bacteria</taxon>
        <taxon>Bacillati</taxon>
        <taxon>Actinomycetota</taxon>
        <taxon>Actinomycetes</taxon>
        <taxon>Micromonosporales</taxon>
        <taxon>Micromonosporaceae</taxon>
        <taxon>Micromonospora</taxon>
    </lineage>
</organism>
<reference evidence="1 2" key="1">
    <citation type="submission" date="2020-02" db="EMBL/GenBank/DDBJ databases">
        <title>Draft Genome Sequence of Verrucosispora sp. Strain CWR15, Isolated from Gulf of Mexico Sponge.</title>
        <authorList>
            <person name="Kennedy S.J."/>
            <person name="Cella E."/>
            <person name="Azarian T."/>
            <person name="Baker B.J."/>
            <person name="Shaw L.N."/>
        </authorList>
    </citation>
    <scope>NUCLEOTIDE SEQUENCE [LARGE SCALE GENOMIC DNA]</scope>
    <source>
        <strain evidence="1 2">CWR15</strain>
    </source>
</reference>
<proteinExistence type="predicted"/>
<dbReference type="SUPFAM" id="SSF53098">
    <property type="entry name" value="Ribonuclease H-like"/>
    <property type="match status" value="1"/>
</dbReference>
<gene>
    <name evidence="1" type="ORF">ENC19_09755</name>
</gene>
<sequence>MRTDEILRTLDLLPAPLRERTTALRYLHRWQAGQTEETPAGYDLLPRRWSPQPTLVRLAQLVARRPDLSFTHVKAHTGHALNETADALSHMARRRLGEVFDVRPRAYDLVDAFLRDWHTTC</sequence>
<dbReference type="Gene3D" id="3.30.420.10">
    <property type="entry name" value="Ribonuclease H-like superfamily/Ribonuclease H"/>
    <property type="match status" value="1"/>
</dbReference>
<dbReference type="AlphaFoldDB" id="A0A6M1KZ34"/>
<dbReference type="Proteomes" id="UP000478148">
    <property type="component" value="Unassembled WGS sequence"/>
</dbReference>
<keyword evidence="2" id="KW-1185">Reference proteome</keyword>
<protein>
    <submittedName>
        <fullName evidence="1">Uncharacterized protein</fullName>
    </submittedName>
</protein>
<dbReference type="InterPro" id="IPR036397">
    <property type="entry name" value="RNaseH_sf"/>
</dbReference>
<comment type="caution">
    <text evidence="1">The sequence shown here is derived from an EMBL/GenBank/DDBJ whole genome shotgun (WGS) entry which is preliminary data.</text>
</comment>
<evidence type="ECO:0000313" key="1">
    <source>
        <dbReference type="EMBL" id="NGM12922.1"/>
    </source>
</evidence>
<dbReference type="InterPro" id="IPR012337">
    <property type="entry name" value="RNaseH-like_sf"/>
</dbReference>